<dbReference type="FunFam" id="2.10.25.10:FF:000164">
    <property type="entry name" value="Attractin like 1"/>
    <property type="match status" value="1"/>
</dbReference>
<feature type="disulfide bond" evidence="3">
    <location>
        <begin position="70"/>
        <end position="80"/>
    </location>
</feature>
<dbReference type="PROSITE" id="PS50026">
    <property type="entry name" value="EGF_3"/>
    <property type="match status" value="1"/>
</dbReference>
<dbReference type="PANTHER" id="PTHR46376:SF3">
    <property type="entry name" value="ATTRACTIN"/>
    <property type="match status" value="1"/>
</dbReference>
<comment type="caution">
    <text evidence="6">The sequence shown here is derived from an EMBL/GenBank/DDBJ whole genome shotgun (WGS) entry which is preliminary data.</text>
</comment>
<dbReference type="InterPro" id="IPR035914">
    <property type="entry name" value="Sperma_CUB_dom_sf"/>
</dbReference>
<protein>
    <recommendedName>
        <fullName evidence="5">EGF-like domain-containing protein</fullName>
    </recommendedName>
</protein>
<dbReference type="Gene3D" id="2.60.120.290">
    <property type="entry name" value="Spermadhesin, CUB domain"/>
    <property type="match status" value="1"/>
</dbReference>
<feature type="disulfide bond" evidence="3">
    <location>
        <begin position="93"/>
        <end position="102"/>
    </location>
</feature>
<dbReference type="PANTHER" id="PTHR46376">
    <property type="entry name" value="LEUCINE-ZIPPER-LIKE TRANSCRIPTIONAL REGULATOR 1"/>
    <property type="match status" value="1"/>
</dbReference>
<dbReference type="AlphaFoldDB" id="A0AAW0NR38"/>
<dbReference type="SUPFAM" id="SSF117281">
    <property type="entry name" value="Kelch motif"/>
    <property type="match status" value="2"/>
</dbReference>
<accession>A0AAW0NR38</accession>
<feature type="compositionally biased region" description="Low complexity" evidence="4">
    <location>
        <begin position="387"/>
        <end position="397"/>
    </location>
</feature>
<keyword evidence="3" id="KW-0245">EGF-like domain</keyword>
<feature type="disulfide bond" evidence="3">
    <location>
        <begin position="74"/>
        <end position="91"/>
    </location>
</feature>
<keyword evidence="1" id="KW-0880">Kelch repeat</keyword>
<gene>
    <name evidence="6" type="ORF">WMY93_016767</name>
</gene>
<evidence type="ECO:0000313" key="7">
    <source>
        <dbReference type="Proteomes" id="UP001460270"/>
    </source>
</evidence>
<dbReference type="InterPro" id="IPR051568">
    <property type="entry name" value="LZTR1/Attractin"/>
</dbReference>
<dbReference type="InterPro" id="IPR000742">
    <property type="entry name" value="EGF"/>
</dbReference>
<dbReference type="EMBL" id="JBBPFD010000012">
    <property type="protein sequence ID" value="KAK7904160.1"/>
    <property type="molecule type" value="Genomic_DNA"/>
</dbReference>
<dbReference type="Pfam" id="PF24981">
    <property type="entry name" value="Beta-prop_ATRN-LZTR1"/>
    <property type="match status" value="2"/>
</dbReference>
<evidence type="ECO:0000259" key="5">
    <source>
        <dbReference type="PROSITE" id="PS50026"/>
    </source>
</evidence>
<dbReference type="InterPro" id="IPR056737">
    <property type="entry name" value="Beta-prop_ATRN-MKLN-like"/>
</dbReference>
<feature type="domain" description="EGF-like" evidence="5">
    <location>
        <begin position="66"/>
        <end position="103"/>
    </location>
</feature>
<evidence type="ECO:0000256" key="1">
    <source>
        <dbReference type="ARBA" id="ARBA00022441"/>
    </source>
</evidence>
<feature type="region of interest" description="Disordered" evidence="4">
    <location>
        <begin position="379"/>
        <end position="406"/>
    </location>
</feature>
<name>A0AAW0NR38_9GOBI</name>
<reference evidence="7" key="1">
    <citation type="submission" date="2024-04" db="EMBL/GenBank/DDBJ databases">
        <title>Salinicola lusitanus LLJ914,a marine bacterium isolated from the Okinawa Trough.</title>
        <authorList>
            <person name="Li J."/>
        </authorList>
    </citation>
    <scope>NUCLEOTIDE SEQUENCE [LARGE SCALE GENOMIC DNA]</scope>
</reference>
<dbReference type="Gene3D" id="2.120.10.80">
    <property type="entry name" value="Kelch-type beta propeller"/>
    <property type="match status" value="2"/>
</dbReference>
<dbReference type="Proteomes" id="UP001460270">
    <property type="component" value="Unassembled WGS sequence"/>
</dbReference>
<proteinExistence type="predicted"/>
<keyword evidence="3" id="KW-1015">Disulfide bond</keyword>
<dbReference type="Pfam" id="PF23106">
    <property type="entry name" value="EGF_Teneurin"/>
    <property type="match status" value="1"/>
</dbReference>
<organism evidence="6 7">
    <name type="scientific">Mugilogobius chulae</name>
    <name type="common">yellowstripe goby</name>
    <dbReference type="NCBI Taxonomy" id="88201"/>
    <lineage>
        <taxon>Eukaryota</taxon>
        <taxon>Metazoa</taxon>
        <taxon>Chordata</taxon>
        <taxon>Craniata</taxon>
        <taxon>Vertebrata</taxon>
        <taxon>Euteleostomi</taxon>
        <taxon>Actinopterygii</taxon>
        <taxon>Neopterygii</taxon>
        <taxon>Teleostei</taxon>
        <taxon>Neoteleostei</taxon>
        <taxon>Acanthomorphata</taxon>
        <taxon>Gobiaria</taxon>
        <taxon>Gobiiformes</taxon>
        <taxon>Gobioidei</taxon>
        <taxon>Gobiidae</taxon>
        <taxon>Gobionellinae</taxon>
        <taxon>Mugilogobius</taxon>
    </lineage>
</organism>
<dbReference type="GO" id="GO:0005794">
    <property type="term" value="C:Golgi apparatus"/>
    <property type="evidence" value="ECO:0007669"/>
    <property type="project" value="TreeGrafter"/>
</dbReference>
<keyword evidence="2" id="KW-0677">Repeat</keyword>
<evidence type="ECO:0000256" key="2">
    <source>
        <dbReference type="ARBA" id="ARBA00022737"/>
    </source>
</evidence>
<keyword evidence="7" id="KW-1185">Reference proteome</keyword>
<evidence type="ECO:0000256" key="4">
    <source>
        <dbReference type="SAM" id="MobiDB-lite"/>
    </source>
</evidence>
<dbReference type="PROSITE" id="PS00022">
    <property type="entry name" value="EGF_1"/>
    <property type="match status" value="1"/>
</dbReference>
<evidence type="ECO:0000256" key="3">
    <source>
        <dbReference type="PROSITE-ProRule" id="PRU00076"/>
    </source>
</evidence>
<dbReference type="InterPro" id="IPR015915">
    <property type="entry name" value="Kelch-typ_b-propeller"/>
</dbReference>
<dbReference type="Gene3D" id="2.10.25.10">
    <property type="entry name" value="Laminin"/>
    <property type="match status" value="1"/>
</dbReference>
<sequence length="406" mass="44297">MQLGPPVRVDGDSIYAPLLAAFSGLIVPERYGNETVPEVVSQSGFALLHFFSDAAYNLTGFNISYRVNTCPNNCSGHGECRLGNSSGTVVCECEENWKGEACDVPSCEASCGFPERGFCQDKNCICNAGWQGTEMSGLLSVCPSKRLLLDQRRQLGPGLSRASHKAVVDQGIMWVIGGYVFNSTDYQMVKAYNLKSRTWLTLDPSVNSIAPRYGHSLALHEGKIYMYGGKIDSTGNVSSELGVFHIQNQTWVILALGPRTSTLWWDTRLTSCPPERRRPSCDAVMNTWSVVSTDGALVQGGYGHSSVFDPGTRAIYIHGGYKAFSANKYGLAGDLYKFDVDKRKWTILRDSGFFRYLHTAVIVSGTMLVFGGNTHNDTSMSHGASASPQTSSPTTWPVMSDRPPST</sequence>
<evidence type="ECO:0000313" key="6">
    <source>
        <dbReference type="EMBL" id="KAK7904160.1"/>
    </source>
</evidence>
<dbReference type="SUPFAM" id="SSF49854">
    <property type="entry name" value="Spermadhesin, CUB domain"/>
    <property type="match status" value="1"/>
</dbReference>